<feature type="domain" description="Calcineurin-like phosphoesterase" evidence="2">
    <location>
        <begin position="3"/>
        <end position="197"/>
    </location>
</feature>
<gene>
    <name evidence="4" type="ORF">NIOZUU159_00256</name>
</gene>
<dbReference type="SUPFAM" id="SSF56300">
    <property type="entry name" value="Metallo-dependent phosphatases"/>
    <property type="match status" value="1"/>
</dbReference>
<sequence length="1383" mass="162589">MKKIFHISDIHIRNGDKKASRYQEYSLVFDNLFMSLKDNIAKYRLNKSDYLIIITGDIFHNKNVIGNFGLELYNKFIKGLTDIGSTIIFHGNHDRNQNEIDQPSLISSTIEIENLRILKSTQSFVIDDIGFSYVNIDDTLDNTSTVGRIKNLPAFPDISSNVSKKVALFHGTFGNVKLYNGTQVLNSTNPYPFEWISHFDFALLGDIHLRQKGMYDNLLWGYAGSLVQQNYGEDIINHGYMIWDIETNSVENINVYNSYGYINIVYQNNDIYIRKRGKYDVLLSDVVTNEYFPKNIEIRTYTEISVDGYAKLYDIFNTYKINYKCLRNRLTSKKIENKTEKSLQVNKDTFIEYLNIIIPKEYYDKAVDIIKNTEILLFDSINCPEELVEECKKKNKDISQLIKTYNTNTIVNGNKNIKYPFCIEYLEWDNLFCYETGNSINFANAINSTLLICGNNGTGKSAIYDIISLAIWGAVTKDKQSQFSKNCIINYKHSKAITSIDISINGKKYNIKRTFNTASKNSIEIYEYINLEKILIKKNNACTEFIKDNLGTLDDFLTCSMITQVVDNDILRMDYKECTAIIDKASNINEIYELFNLLKLCLNKYKDYKKTIENKREVYKHIVSKNVIDTCNKTELLLNLQDSKKNYEKLMEENNRIDIDIDSDNYIDLLKHVFEYQKEMKKNTYKALCDELNELKVYFKTRSYNEVLAISKEYNCDIILPEKYDKPCEYSFIKDEKDYLLQYNLDIKSDSDITDIQLEYDNLICEINKIESTKPNKANKPLRDISEIQKDISILFKGNDSLKLLNEFIYDNKQYVNNTLTELISYECYLKLLELETKLTKELQDYDNNHIKYDKELQDLYVSKKELQVEYEPNNKYDVLIGYVNDIYKTEHSIESNDNILNECYENLKRLDKLNSELSEYNNELGNLKSNKDNDYDPNCKYCCNRPWVKRIKILEISIHETTRIIAELNDNIYIDNKIDYIKVFNDNKNNKNKLLNTELYNSWNIYNKYLSTSKQIDNNISSIIAKISDESNKKKDSIKLLETIKIDINKFKINVNILYNELAEFNDYKLYCKYIKIYDELSNKKTLYESKIKYKKYIEPRIIKLKELELSYNKWYEYNKINNIINSYRFIELSKIISDEEVKILNNNNKTIKEKIIRKKQLINNISECNNNIKEITEKVAQIDTIEEYNNNNVNNYNYYSKELTKINEVITILDIIISNFKDYKINLYKNHILKRLIDNANNYIKDLCHEDTKKFKLDYKINQQKDIIHINWLIYNVTNDNIEQVISINQASGFQRFVISLALRMSLYSNTQCEQIFIDEGFTACDKQNLSLVPGFLKNLLNTFSGVIIMSHIDIIKDNMDIVANIEYNKNTKVSSIKYNI</sequence>
<proteinExistence type="predicted"/>
<dbReference type="InterPro" id="IPR038729">
    <property type="entry name" value="Rad50/SbcC_AAA"/>
</dbReference>
<feature type="domain" description="Rad50/SbcC-type AAA" evidence="3">
    <location>
        <begin position="429"/>
        <end position="657"/>
    </location>
</feature>
<dbReference type="SUPFAM" id="SSF52540">
    <property type="entry name" value="P-loop containing nucleoside triphosphate hydrolases"/>
    <property type="match status" value="2"/>
</dbReference>
<dbReference type="PANTHER" id="PTHR32114:SF2">
    <property type="entry name" value="ABC TRANSPORTER ABCH.3"/>
    <property type="match status" value="1"/>
</dbReference>
<dbReference type="Gene3D" id="3.40.50.300">
    <property type="entry name" value="P-loop containing nucleotide triphosphate hydrolases"/>
    <property type="match status" value="2"/>
</dbReference>
<dbReference type="PANTHER" id="PTHR32114">
    <property type="entry name" value="ABC TRANSPORTER ABCH.3"/>
    <property type="match status" value="1"/>
</dbReference>
<dbReference type="Pfam" id="PF13476">
    <property type="entry name" value="AAA_23"/>
    <property type="match status" value="1"/>
</dbReference>
<keyword evidence="1" id="KW-0175">Coiled coil</keyword>
<dbReference type="Gene3D" id="3.60.21.10">
    <property type="match status" value="1"/>
</dbReference>
<protein>
    <submittedName>
        <fullName evidence="4">Calcineurin-like phosphoesterase superfamily domain protein</fullName>
    </submittedName>
</protein>
<evidence type="ECO:0000259" key="2">
    <source>
        <dbReference type="Pfam" id="PF00149"/>
    </source>
</evidence>
<dbReference type="InterPro" id="IPR029052">
    <property type="entry name" value="Metallo-depent_PP-like"/>
</dbReference>
<feature type="coiled-coil region" evidence="1">
    <location>
        <begin position="633"/>
        <end position="660"/>
    </location>
</feature>
<dbReference type="EMBL" id="MW030601">
    <property type="protein sequence ID" value="QPI16761.1"/>
    <property type="molecule type" value="Genomic_DNA"/>
</dbReference>
<reference evidence="4" key="1">
    <citation type="submission" date="2020-08" db="EMBL/GenBank/DDBJ databases">
        <title>Bridging the membrane lipid divide: bacteria of the FCB group superphylum have the potential to synthesize archaeal ether lipids.</title>
        <authorList>
            <person name="Villanueva L."/>
            <person name="von Meijenfeldt F.A.B."/>
            <person name="Westbye A.B."/>
            <person name="Yadav S."/>
            <person name="Hopmans E.C."/>
            <person name="Dutilh B.E."/>
            <person name="Sinninghe Damste J.S."/>
        </authorList>
    </citation>
    <scope>NUCLEOTIDE SEQUENCE</scope>
    <source>
        <strain evidence="4">NIOZ-UU159</strain>
    </source>
</reference>
<evidence type="ECO:0000256" key="1">
    <source>
        <dbReference type="SAM" id="Coils"/>
    </source>
</evidence>
<dbReference type="InterPro" id="IPR027417">
    <property type="entry name" value="P-loop_NTPase"/>
</dbReference>
<evidence type="ECO:0000259" key="3">
    <source>
        <dbReference type="Pfam" id="PF13476"/>
    </source>
</evidence>
<organism evidence="4">
    <name type="scientific">Virus NIOZ-UU159</name>
    <dbReference type="NCBI Taxonomy" id="2763270"/>
    <lineage>
        <taxon>Viruses</taxon>
    </lineage>
</organism>
<dbReference type="GO" id="GO:0006302">
    <property type="term" value="P:double-strand break repair"/>
    <property type="evidence" value="ECO:0007669"/>
    <property type="project" value="InterPro"/>
</dbReference>
<dbReference type="InterPro" id="IPR004843">
    <property type="entry name" value="Calcineurin-like_PHP"/>
</dbReference>
<evidence type="ECO:0000313" key="4">
    <source>
        <dbReference type="EMBL" id="QPI16761.1"/>
    </source>
</evidence>
<dbReference type="Pfam" id="PF00149">
    <property type="entry name" value="Metallophos"/>
    <property type="match status" value="1"/>
</dbReference>
<name>A0A7S9SVF2_9VIRU</name>
<feature type="coiled-coil region" evidence="1">
    <location>
        <begin position="1153"/>
        <end position="1180"/>
    </location>
</feature>
<dbReference type="GO" id="GO:0016887">
    <property type="term" value="F:ATP hydrolysis activity"/>
    <property type="evidence" value="ECO:0007669"/>
    <property type="project" value="InterPro"/>
</dbReference>
<accession>A0A7S9SVF2</accession>